<dbReference type="EMBL" id="BSDP01000001">
    <property type="protein sequence ID" value="GLI26761.1"/>
    <property type="molecule type" value="Genomic_DNA"/>
</dbReference>
<feature type="transmembrane region" description="Helical" evidence="1">
    <location>
        <begin position="56"/>
        <end position="75"/>
    </location>
</feature>
<feature type="transmembrane region" description="Helical" evidence="1">
    <location>
        <begin position="6"/>
        <end position="24"/>
    </location>
</feature>
<evidence type="ECO:0000313" key="2">
    <source>
        <dbReference type="EMBL" id="GLI26761.1"/>
    </source>
</evidence>
<dbReference type="RefSeq" id="WP_281882776.1">
    <property type="nucleotide sequence ID" value="NZ_BSDP01000001.1"/>
</dbReference>
<dbReference type="AlphaFoldDB" id="A0A9W6FNQ8"/>
<keyword evidence="1" id="KW-0812">Transmembrane</keyword>
<dbReference type="Proteomes" id="UP001144396">
    <property type="component" value="Unassembled WGS sequence"/>
</dbReference>
<sequence>MITLSWLLLIALVGGVLALIDGIWRVRARGSAIIGIIEIVVAALFVLSLFITGIPFGSLVLGIALLVVLVVALVTRGRLGMTLTIIALALIALWLVLEQGWLVIPGLN</sequence>
<gene>
    <name evidence="2" type="ORF">ARHIZOSPH14_10030</name>
</gene>
<comment type="caution">
    <text evidence="2">The sequence shown here is derived from an EMBL/GenBank/DDBJ whole genome shotgun (WGS) entry which is preliminary data.</text>
</comment>
<keyword evidence="1" id="KW-0472">Membrane</keyword>
<keyword evidence="1" id="KW-1133">Transmembrane helix</keyword>
<organism evidence="2 3">
    <name type="scientific">Agromyces rhizosphaerae</name>
    <dbReference type="NCBI Taxonomy" id="88374"/>
    <lineage>
        <taxon>Bacteria</taxon>
        <taxon>Bacillati</taxon>
        <taxon>Actinomycetota</taxon>
        <taxon>Actinomycetes</taxon>
        <taxon>Micrococcales</taxon>
        <taxon>Microbacteriaceae</taxon>
        <taxon>Agromyces</taxon>
    </lineage>
</organism>
<name>A0A9W6FNQ8_9MICO</name>
<evidence type="ECO:0000313" key="3">
    <source>
        <dbReference type="Proteomes" id="UP001144396"/>
    </source>
</evidence>
<evidence type="ECO:0000256" key="1">
    <source>
        <dbReference type="SAM" id="Phobius"/>
    </source>
</evidence>
<accession>A0A9W6FNQ8</accession>
<feature type="transmembrane region" description="Helical" evidence="1">
    <location>
        <begin position="31"/>
        <end position="50"/>
    </location>
</feature>
<feature type="transmembrane region" description="Helical" evidence="1">
    <location>
        <begin position="82"/>
        <end position="104"/>
    </location>
</feature>
<protein>
    <submittedName>
        <fullName evidence="2">Uncharacterized protein</fullName>
    </submittedName>
</protein>
<keyword evidence="3" id="KW-1185">Reference proteome</keyword>
<proteinExistence type="predicted"/>
<reference evidence="2" key="1">
    <citation type="submission" date="2022-12" db="EMBL/GenBank/DDBJ databases">
        <title>Reference genome sequencing for broad-spectrum identification of bacterial and archaeal isolates by mass spectrometry.</title>
        <authorList>
            <person name="Sekiguchi Y."/>
            <person name="Tourlousse D.M."/>
        </authorList>
    </citation>
    <scope>NUCLEOTIDE SEQUENCE</scope>
    <source>
        <strain evidence="2">14</strain>
    </source>
</reference>